<feature type="compositionally biased region" description="Low complexity" evidence="1">
    <location>
        <begin position="255"/>
        <end position="274"/>
    </location>
</feature>
<organism evidence="2 3">
    <name type="scientific">Edaphochlamys debaryana</name>
    <dbReference type="NCBI Taxonomy" id="47281"/>
    <lineage>
        <taxon>Eukaryota</taxon>
        <taxon>Viridiplantae</taxon>
        <taxon>Chlorophyta</taxon>
        <taxon>core chlorophytes</taxon>
        <taxon>Chlorophyceae</taxon>
        <taxon>CS clade</taxon>
        <taxon>Chlamydomonadales</taxon>
        <taxon>Chlamydomonadales incertae sedis</taxon>
        <taxon>Edaphochlamys</taxon>
    </lineage>
</organism>
<keyword evidence="3" id="KW-1185">Reference proteome</keyword>
<feature type="region of interest" description="Disordered" evidence="1">
    <location>
        <begin position="250"/>
        <end position="274"/>
    </location>
</feature>
<reference evidence="2" key="1">
    <citation type="journal article" date="2020" name="bioRxiv">
        <title>Comparative genomics of Chlamydomonas.</title>
        <authorList>
            <person name="Craig R.J."/>
            <person name="Hasan A.R."/>
            <person name="Ness R.W."/>
            <person name="Keightley P.D."/>
        </authorList>
    </citation>
    <scope>NUCLEOTIDE SEQUENCE</scope>
    <source>
        <strain evidence="2">CCAP 11/70</strain>
    </source>
</reference>
<evidence type="ECO:0000313" key="3">
    <source>
        <dbReference type="Proteomes" id="UP000612055"/>
    </source>
</evidence>
<dbReference type="Proteomes" id="UP000612055">
    <property type="component" value="Unassembled WGS sequence"/>
</dbReference>
<comment type="caution">
    <text evidence="2">The sequence shown here is derived from an EMBL/GenBank/DDBJ whole genome shotgun (WGS) entry which is preliminary data.</text>
</comment>
<feature type="region of interest" description="Disordered" evidence="1">
    <location>
        <begin position="65"/>
        <end position="103"/>
    </location>
</feature>
<feature type="compositionally biased region" description="Polar residues" evidence="1">
    <location>
        <begin position="66"/>
        <end position="92"/>
    </location>
</feature>
<proteinExistence type="predicted"/>
<evidence type="ECO:0000313" key="2">
    <source>
        <dbReference type="EMBL" id="KAG2483854.1"/>
    </source>
</evidence>
<dbReference type="AlphaFoldDB" id="A0A835XI62"/>
<protein>
    <submittedName>
        <fullName evidence="2">Uncharacterized protein</fullName>
    </submittedName>
</protein>
<sequence length="475" mass="49480">MRPCSSSLPRQEPTSAPHSTSASFVAAAAAPPSSSLGLASWAAPAMAAPAPAPARRIVETCHAANHQPSTTSVSIASPATTQANDSLESTPHASPMTGEPQVTGPCSYDAGGGYPRAQVQAQAQVQVQAAAAPPMRPQPQQWQGDMLRALDAVDALSMDCLYSTLGGQAGEELPYAQQQGISVKCDPGAMLMPTGPVGPSGLGSGVVYSSAGQPWVSRLDSQQQGPASAASYGGGLSPAVDLHPAPYSPALASFPGQGQAPAALPPQAQSQASLHNSMVHRFEAVAQQRSACNSTPTSTGFADCTTAPGNALAAYFRNLNGQPQQAQAQALSQSHAPVQLLSHAQAQAQMLREQHQAQEGPASGAMSPFTSSVWAQPAFQPAAPAPQLHMPLAVSQPQPRMIYSQAFPQAQLRSQEWQRQPQPLQSSWEFAAMGRLTTQGRSSLAPAAQPQPAEDVSMQEIFAMLRRESYDMLDC</sequence>
<accession>A0A835XI62</accession>
<gene>
    <name evidence="2" type="ORF">HYH03_017306</name>
</gene>
<evidence type="ECO:0000256" key="1">
    <source>
        <dbReference type="SAM" id="MobiDB-lite"/>
    </source>
</evidence>
<feature type="region of interest" description="Disordered" evidence="1">
    <location>
        <begin position="1"/>
        <end position="25"/>
    </location>
</feature>
<dbReference type="EMBL" id="JAEHOE010000164">
    <property type="protein sequence ID" value="KAG2483854.1"/>
    <property type="molecule type" value="Genomic_DNA"/>
</dbReference>
<feature type="compositionally biased region" description="Polar residues" evidence="1">
    <location>
        <begin position="1"/>
        <end position="18"/>
    </location>
</feature>
<name>A0A835XI62_9CHLO</name>